<reference evidence="14" key="3">
    <citation type="submission" date="2025-09" db="UniProtKB">
        <authorList>
            <consortium name="Ensembl"/>
        </authorList>
    </citation>
    <scope>IDENTIFICATION</scope>
</reference>
<evidence type="ECO:0000256" key="12">
    <source>
        <dbReference type="SAM" id="MobiDB-lite"/>
    </source>
</evidence>
<feature type="compositionally biased region" description="Acidic residues" evidence="12">
    <location>
        <begin position="338"/>
        <end position="350"/>
    </location>
</feature>
<evidence type="ECO:0000256" key="10">
    <source>
        <dbReference type="PROSITE-ProRule" id="PRU00108"/>
    </source>
</evidence>
<dbReference type="SMART" id="SM00389">
    <property type="entry name" value="HOX"/>
    <property type="match status" value="1"/>
</dbReference>
<dbReference type="InterPro" id="IPR020479">
    <property type="entry name" value="HD_metazoa"/>
</dbReference>
<dbReference type="Gene3D" id="1.10.10.60">
    <property type="entry name" value="Homeodomain-like"/>
    <property type="match status" value="1"/>
</dbReference>
<keyword evidence="8 10" id="KW-0539">Nucleus</keyword>
<evidence type="ECO:0000256" key="2">
    <source>
        <dbReference type="ARBA" id="ARBA00022553"/>
    </source>
</evidence>
<gene>
    <name evidence="14" type="primary">MNX1</name>
</gene>
<dbReference type="FunFam" id="1.10.10.60:FF:000243">
    <property type="entry name" value="Motor neuron and pancreas homeobox 1"/>
    <property type="match status" value="1"/>
</dbReference>
<evidence type="ECO:0000313" key="15">
    <source>
        <dbReference type="Proteomes" id="UP000314987"/>
    </source>
</evidence>
<evidence type="ECO:0000256" key="4">
    <source>
        <dbReference type="ARBA" id="ARBA00023015"/>
    </source>
</evidence>
<evidence type="ECO:0000256" key="7">
    <source>
        <dbReference type="ARBA" id="ARBA00023163"/>
    </source>
</evidence>
<dbReference type="STRING" id="29139.ENSVURP00010011974"/>
<dbReference type="GO" id="GO:0000981">
    <property type="term" value="F:DNA-binding transcription factor activity, RNA polymerase II-specific"/>
    <property type="evidence" value="ECO:0007669"/>
    <property type="project" value="InterPro"/>
</dbReference>
<dbReference type="RefSeq" id="XP_027696711.1">
    <property type="nucleotide sequence ID" value="XM_027840910.1"/>
</dbReference>
<dbReference type="PROSITE" id="PS00027">
    <property type="entry name" value="HOMEOBOX_1"/>
    <property type="match status" value="1"/>
</dbReference>
<proteinExistence type="predicted"/>
<dbReference type="PRINTS" id="PR00024">
    <property type="entry name" value="HOMEOBOX"/>
</dbReference>
<dbReference type="GO" id="GO:0005829">
    <property type="term" value="C:cytosol"/>
    <property type="evidence" value="ECO:0007669"/>
    <property type="project" value="Ensembl"/>
</dbReference>
<dbReference type="PROSITE" id="PS50071">
    <property type="entry name" value="HOMEOBOX_2"/>
    <property type="match status" value="1"/>
</dbReference>
<dbReference type="GO" id="GO:0031018">
    <property type="term" value="P:endocrine pancreas development"/>
    <property type="evidence" value="ECO:0007669"/>
    <property type="project" value="TreeGrafter"/>
</dbReference>
<feature type="DNA-binding region" description="Homeobox" evidence="10">
    <location>
        <begin position="229"/>
        <end position="288"/>
    </location>
</feature>
<feature type="region of interest" description="Disordered" evidence="12">
    <location>
        <begin position="287"/>
        <end position="387"/>
    </location>
</feature>
<dbReference type="PANTHER" id="PTHR24335">
    <property type="entry name" value="MOTOR NEURON AND PANCREAS HOMEOBOX PROTEIN"/>
    <property type="match status" value="1"/>
</dbReference>
<keyword evidence="7" id="KW-0804">Transcription</keyword>
<dbReference type="GO" id="GO:0021520">
    <property type="term" value="P:spinal cord motor neuron cell fate specification"/>
    <property type="evidence" value="ECO:0007669"/>
    <property type="project" value="InterPro"/>
</dbReference>
<dbReference type="Proteomes" id="UP000314987">
    <property type="component" value="Unassembled WGS sequence"/>
</dbReference>
<dbReference type="GeneID" id="114027075"/>
<feature type="compositionally biased region" description="Basic and acidic residues" evidence="12">
    <location>
        <begin position="290"/>
        <end position="302"/>
    </location>
</feature>
<dbReference type="GO" id="GO:0048812">
    <property type="term" value="P:neuron projection morphogenesis"/>
    <property type="evidence" value="ECO:0007669"/>
    <property type="project" value="TreeGrafter"/>
</dbReference>
<dbReference type="InterPro" id="IPR009057">
    <property type="entry name" value="Homeodomain-like_sf"/>
</dbReference>
<dbReference type="OMA" id="YHAKTDS"/>
<evidence type="ECO:0000259" key="13">
    <source>
        <dbReference type="PROSITE" id="PS50071"/>
    </source>
</evidence>
<feature type="region of interest" description="Disordered" evidence="12">
    <location>
        <begin position="34"/>
        <end position="83"/>
    </location>
</feature>
<sequence>MEKSKNFRIDALLAVDPPKAASAQTSPLALVTSLSASAATSGNSSSSGGSSSGGGSSSSSSSCSPPSSEHHTGGSDCLRTESPSPPRILAAHCGLVPKPGFLSSGSGAAGHHHHHPGAAAAAAAAAAAGGMALGLHPAQGGAGIPTQAALYGHPMYSYSAAALAGQHPALSYSYSQVQGAHPTHPADPIKLSAGTFQLDQWLRASTAGMILPKMPDFNSQAQSNLLGKCRRPRTAFTSQQLLELEHQFKLNKYLSRPKRFEVATSLMLTETQVKIWFQNRRMKWKRSKKAKEQAAQEAEKQKGGAGKGGGGEEKGEEDLLLPSDKSSSRRLRDLRDSDPEEEEDEEEEEEGHFSYKNNNAAHSSDCSSEDDSPHTRPSGPGHQPPSQ</sequence>
<protein>
    <recommendedName>
        <fullName evidence="9">Homeobox protein HB9</fullName>
    </recommendedName>
</protein>
<evidence type="ECO:0000256" key="5">
    <source>
        <dbReference type="ARBA" id="ARBA00023125"/>
    </source>
</evidence>
<evidence type="ECO:0000256" key="11">
    <source>
        <dbReference type="RuleBase" id="RU000682"/>
    </source>
</evidence>
<keyword evidence="2" id="KW-0597">Phosphoprotein</keyword>
<dbReference type="Ensembl" id="ENSVURT00010013603.1">
    <property type="protein sequence ID" value="ENSVURP00010011974.1"/>
    <property type="gene ID" value="ENSVURG00010009257.1"/>
</dbReference>
<dbReference type="InterPro" id="IPR017970">
    <property type="entry name" value="Homeobox_CS"/>
</dbReference>
<evidence type="ECO:0000256" key="9">
    <source>
        <dbReference type="ARBA" id="ARBA00079148"/>
    </source>
</evidence>
<keyword evidence="4" id="KW-0805">Transcription regulation</keyword>
<dbReference type="GO" id="GO:1990837">
    <property type="term" value="F:sequence-specific double-stranded DNA binding"/>
    <property type="evidence" value="ECO:0007669"/>
    <property type="project" value="Ensembl"/>
</dbReference>
<comment type="subcellular location">
    <subcellularLocation>
        <location evidence="1 10 11">Nucleus</location>
    </subcellularLocation>
</comment>
<evidence type="ECO:0000256" key="1">
    <source>
        <dbReference type="ARBA" id="ARBA00004123"/>
    </source>
</evidence>
<evidence type="ECO:0000256" key="3">
    <source>
        <dbReference type="ARBA" id="ARBA00022990"/>
    </source>
</evidence>
<evidence type="ECO:0000256" key="8">
    <source>
        <dbReference type="ARBA" id="ARBA00023242"/>
    </source>
</evidence>
<dbReference type="SUPFAM" id="SSF46689">
    <property type="entry name" value="Homeodomain-like"/>
    <property type="match status" value="1"/>
</dbReference>
<dbReference type="InterPro" id="IPR042768">
    <property type="entry name" value="MNX1/Ceh-12"/>
</dbReference>
<evidence type="ECO:0000313" key="14">
    <source>
        <dbReference type="Ensembl" id="ENSVURP00010011974.1"/>
    </source>
</evidence>
<accession>A0A4X2KJ08</accession>
<dbReference type="CDD" id="cd00086">
    <property type="entry name" value="homeodomain"/>
    <property type="match status" value="1"/>
</dbReference>
<feature type="compositionally biased region" description="Low complexity" evidence="12">
    <location>
        <begin position="57"/>
        <end position="67"/>
    </location>
</feature>
<feature type="compositionally biased region" description="Low complexity" evidence="12">
    <location>
        <begin position="34"/>
        <end position="49"/>
    </location>
</feature>
<keyword evidence="15" id="KW-1185">Reference proteome</keyword>
<feature type="domain" description="Homeobox" evidence="13">
    <location>
        <begin position="227"/>
        <end position="287"/>
    </location>
</feature>
<feature type="compositionally biased region" description="Basic and acidic residues" evidence="12">
    <location>
        <begin position="326"/>
        <end position="337"/>
    </location>
</feature>
<dbReference type="CTD" id="3110"/>
<keyword evidence="5 10" id="KW-0238">DNA-binding</keyword>
<keyword evidence="6 10" id="KW-0371">Homeobox</keyword>
<dbReference type="GeneTree" id="ENSGT00940000160059"/>
<dbReference type="GO" id="GO:0005654">
    <property type="term" value="C:nucleoplasm"/>
    <property type="evidence" value="ECO:0007669"/>
    <property type="project" value="Ensembl"/>
</dbReference>
<dbReference type="Pfam" id="PF00046">
    <property type="entry name" value="Homeodomain"/>
    <property type="match status" value="1"/>
</dbReference>
<name>A0A4X2KJ08_VOMUR</name>
<organism evidence="14 15">
    <name type="scientific">Vombatus ursinus</name>
    <name type="common">Common wombat</name>
    <dbReference type="NCBI Taxonomy" id="29139"/>
    <lineage>
        <taxon>Eukaryota</taxon>
        <taxon>Metazoa</taxon>
        <taxon>Chordata</taxon>
        <taxon>Craniata</taxon>
        <taxon>Vertebrata</taxon>
        <taxon>Euteleostomi</taxon>
        <taxon>Mammalia</taxon>
        <taxon>Metatheria</taxon>
        <taxon>Diprotodontia</taxon>
        <taxon>Vombatidae</taxon>
        <taxon>Vombatus</taxon>
    </lineage>
</organism>
<dbReference type="PANTHER" id="PTHR24335:SF3">
    <property type="entry name" value="MOTOR NEURON AND PANCREAS HOMEOBOX PROTEIN 1"/>
    <property type="match status" value="1"/>
</dbReference>
<feature type="compositionally biased region" description="Polar residues" evidence="12">
    <location>
        <begin position="355"/>
        <end position="366"/>
    </location>
</feature>
<reference evidence="14" key="2">
    <citation type="submission" date="2025-08" db="UniProtKB">
        <authorList>
            <consortium name="Ensembl"/>
        </authorList>
    </citation>
    <scope>IDENTIFICATION</scope>
</reference>
<dbReference type="InterPro" id="IPR001356">
    <property type="entry name" value="HD"/>
</dbReference>
<evidence type="ECO:0000256" key="6">
    <source>
        <dbReference type="ARBA" id="ARBA00023155"/>
    </source>
</evidence>
<keyword evidence="3" id="KW-0007">Acetylation</keyword>
<dbReference type="GO" id="GO:0005730">
    <property type="term" value="C:nucleolus"/>
    <property type="evidence" value="ECO:0007669"/>
    <property type="project" value="Ensembl"/>
</dbReference>
<reference evidence="15" key="1">
    <citation type="submission" date="2018-12" db="EMBL/GenBank/DDBJ databases">
        <authorList>
            <person name="Yazar S."/>
        </authorList>
    </citation>
    <scope>NUCLEOTIDE SEQUENCE [LARGE SCALE GENOMIC DNA]</scope>
</reference>
<dbReference type="AlphaFoldDB" id="A0A4X2KJ08"/>